<dbReference type="Proteomes" id="UP000635606">
    <property type="component" value="Unassembled WGS sequence"/>
</dbReference>
<evidence type="ECO:0000313" key="2">
    <source>
        <dbReference type="EMBL" id="GIJ68163.1"/>
    </source>
</evidence>
<comment type="caution">
    <text evidence="2">The sequence shown here is derived from an EMBL/GenBank/DDBJ whole genome shotgun (WGS) entry which is preliminary data.</text>
</comment>
<proteinExistence type="predicted"/>
<dbReference type="SUPFAM" id="SSF103032">
    <property type="entry name" value="Hypothetical protein YwqG"/>
    <property type="match status" value="1"/>
</dbReference>
<dbReference type="Gene3D" id="2.30.320.10">
    <property type="entry name" value="YwqG-like"/>
    <property type="match status" value="1"/>
</dbReference>
<feature type="compositionally biased region" description="Basic and acidic residues" evidence="1">
    <location>
        <begin position="107"/>
        <end position="123"/>
    </location>
</feature>
<keyword evidence="3" id="KW-1185">Reference proteome</keyword>
<protein>
    <recommendedName>
        <fullName evidence="4">DUF1963 domain-containing protein</fullName>
    </recommendedName>
</protein>
<dbReference type="EMBL" id="BOPH01000037">
    <property type="protein sequence ID" value="GIJ68163.1"/>
    <property type="molecule type" value="Genomic_DNA"/>
</dbReference>
<evidence type="ECO:0000256" key="1">
    <source>
        <dbReference type="SAM" id="MobiDB-lite"/>
    </source>
</evidence>
<sequence length="339" mass="37042">MVRTTPPAPVDVTALFPALAAHAAGATRLHPRRGTTSRRRSHVGGPLWWPADEPWPLCDAVHVVPTRTPVPPPLLARLRAARQNRNWEDGAAVLSELASEIPGFSGVDRRDGTAHGHVARPEPEPTPYVAVAQLRLADVPTLDPPPGTDLLQVLWCPNDHDLDGGWAPAVTLRWRAESDLPARRGEPPPKPAASEARYLPHPCALSPEPVTEYPWWQDLPADPGFDVHAWDLEHGGRYHRQLATAPGWKVGGWPAWPTTDAVPVLCGRCGDRMSHLLQVDSGEWGDPSRWRPVEESGLRAGTAAHTAATEPTGVIVGQCGMYRVFRCVRCPDEVRVNLQ</sequence>
<gene>
    <name evidence="2" type="ORF">Voc01_030800</name>
</gene>
<evidence type="ECO:0008006" key="4">
    <source>
        <dbReference type="Google" id="ProtNLM"/>
    </source>
</evidence>
<dbReference type="RefSeq" id="WP_203928108.1">
    <property type="nucleotide sequence ID" value="NZ_BOPH01000037.1"/>
</dbReference>
<name>A0A8J3ZSF7_9ACTN</name>
<dbReference type="InterPro" id="IPR035948">
    <property type="entry name" value="YwqG-like_sf"/>
</dbReference>
<evidence type="ECO:0000313" key="3">
    <source>
        <dbReference type="Proteomes" id="UP000635606"/>
    </source>
</evidence>
<accession>A0A8J3ZSF7</accession>
<reference evidence="2" key="1">
    <citation type="submission" date="2021-01" db="EMBL/GenBank/DDBJ databases">
        <title>Whole genome shotgun sequence of Virgisporangium ochraceum NBRC 16418.</title>
        <authorList>
            <person name="Komaki H."/>
            <person name="Tamura T."/>
        </authorList>
    </citation>
    <scope>NUCLEOTIDE SEQUENCE</scope>
    <source>
        <strain evidence="2">NBRC 16418</strain>
    </source>
</reference>
<feature type="region of interest" description="Disordered" evidence="1">
    <location>
        <begin position="105"/>
        <end position="124"/>
    </location>
</feature>
<organism evidence="2 3">
    <name type="scientific">Virgisporangium ochraceum</name>
    <dbReference type="NCBI Taxonomy" id="65505"/>
    <lineage>
        <taxon>Bacteria</taxon>
        <taxon>Bacillati</taxon>
        <taxon>Actinomycetota</taxon>
        <taxon>Actinomycetes</taxon>
        <taxon>Micromonosporales</taxon>
        <taxon>Micromonosporaceae</taxon>
        <taxon>Virgisporangium</taxon>
    </lineage>
</organism>
<dbReference type="AlphaFoldDB" id="A0A8J3ZSF7"/>